<protein>
    <submittedName>
        <fullName evidence="1">Uncharacterized protein</fullName>
    </submittedName>
</protein>
<comment type="caution">
    <text evidence="1">The sequence shown here is derived from an EMBL/GenBank/DDBJ whole genome shotgun (WGS) entry which is preliminary data.</text>
</comment>
<dbReference type="Proteomes" id="UP000649617">
    <property type="component" value="Unassembled WGS sequence"/>
</dbReference>
<organism evidence="1 2">
    <name type="scientific">Symbiodinium pilosum</name>
    <name type="common">Dinoflagellate</name>
    <dbReference type="NCBI Taxonomy" id="2952"/>
    <lineage>
        <taxon>Eukaryota</taxon>
        <taxon>Sar</taxon>
        <taxon>Alveolata</taxon>
        <taxon>Dinophyceae</taxon>
        <taxon>Suessiales</taxon>
        <taxon>Symbiodiniaceae</taxon>
        <taxon>Symbiodinium</taxon>
    </lineage>
</organism>
<dbReference type="AlphaFoldDB" id="A0A812RQ00"/>
<gene>
    <name evidence="1" type="ORF">SPIL2461_LOCUS10908</name>
</gene>
<keyword evidence="2" id="KW-1185">Reference proteome</keyword>
<feature type="non-terminal residue" evidence="1">
    <location>
        <position position="1"/>
    </location>
</feature>
<evidence type="ECO:0000313" key="1">
    <source>
        <dbReference type="EMBL" id="CAE7447292.1"/>
    </source>
</evidence>
<dbReference type="EMBL" id="CAJNIZ010021003">
    <property type="protein sequence ID" value="CAE7447292.1"/>
    <property type="molecule type" value="Genomic_DNA"/>
</dbReference>
<reference evidence="1" key="1">
    <citation type="submission" date="2021-02" db="EMBL/GenBank/DDBJ databases">
        <authorList>
            <person name="Dougan E. K."/>
            <person name="Rhodes N."/>
            <person name="Thang M."/>
            <person name="Chan C."/>
        </authorList>
    </citation>
    <scope>NUCLEOTIDE SEQUENCE</scope>
</reference>
<accession>A0A812RQ00</accession>
<name>A0A812RQ00_SYMPI</name>
<dbReference type="OrthoDB" id="443817at2759"/>
<sequence>RSLPNPRAIYPIDAVCPLLRRPVMGAPQRLLPPLLLARFALMALARRPTNDLRQLLHDPGFTLRCEQAGLSLQPTALDGAQTAFTTVRDYSTRTFSRADAAEPSEPLHIRALCCPRLAGPAMGFLELPGRAMRWAPLPHRGTYDISSWTPMWMCMRCQRELPTARVQVPHPRPNCPNCCVPFAWEGDIRHAVERWVCSRCLVAGPAHPLALQQLACSPNTSDADRIGHVDSIGGPCAVSVPDASLPATPPHAPARNWVHAEPPPIPLPQATNSCVYMPLLLDAAGLLHGRAREAWRAHPSFVPWWHGAVTALLARPFLSVRDVQSAVEHGLLGQPNHTCERLQFFLAWCSLRAAQVTSLAALLREAGDPHEGYYLPGPLQEALLALLLG</sequence>
<evidence type="ECO:0000313" key="2">
    <source>
        <dbReference type="Proteomes" id="UP000649617"/>
    </source>
</evidence>
<proteinExistence type="predicted"/>